<dbReference type="GO" id="GO:0005547">
    <property type="term" value="F:phosphatidylinositol-3,4,5-trisphosphate binding"/>
    <property type="evidence" value="ECO:0007669"/>
    <property type="project" value="TreeGrafter"/>
</dbReference>
<keyword evidence="7" id="KW-0505">Motor protein</keyword>
<feature type="compositionally biased region" description="Polar residues" evidence="11">
    <location>
        <begin position="732"/>
        <end position="744"/>
    </location>
</feature>
<dbReference type="AlphaFoldDB" id="A0AAV6FU02"/>
<dbReference type="EMBL" id="JADWDJ010000019">
    <property type="protein sequence ID" value="KAG5265231.1"/>
    <property type="molecule type" value="Genomic_DNA"/>
</dbReference>
<evidence type="ECO:0000256" key="8">
    <source>
        <dbReference type="ARBA" id="ARBA00023203"/>
    </source>
</evidence>
<evidence type="ECO:0000256" key="10">
    <source>
        <dbReference type="SAM" id="Coils"/>
    </source>
</evidence>
<dbReference type="FunFam" id="3.40.850.10:FF:000008">
    <property type="entry name" value="Putative unconventional myosin-IXa"/>
    <property type="match status" value="1"/>
</dbReference>
<dbReference type="Gene3D" id="1.10.10.820">
    <property type="match status" value="1"/>
</dbReference>
<dbReference type="Pfam" id="PF16735">
    <property type="entry name" value="MYO10_CC"/>
    <property type="match status" value="1"/>
</dbReference>
<organism evidence="13 14">
    <name type="scientific">Alosa alosa</name>
    <name type="common">allis shad</name>
    <dbReference type="NCBI Taxonomy" id="278164"/>
    <lineage>
        <taxon>Eukaryota</taxon>
        <taxon>Metazoa</taxon>
        <taxon>Chordata</taxon>
        <taxon>Craniata</taxon>
        <taxon>Vertebrata</taxon>
        <taxon>Euteleostomi</taxon>
        <taxon>Actinopterygii</taxon>
        <taxon>Neopterygii</taxon>
        <taxon>Teleostei</taxon>
        <taxon>Clupei</taxon>
        <taxon>Clupeiformes</taxon>
        <taxon>Clupeoidei</taxon>
        <taxon>Clupeidae</taxon>
        <taxon>Alosa</taxon>
    </lineage>
</organism>
<keyword evidence="10" id="KW-0175">Coiled coil</keyword>
<dbReference type="Proteomes" id="UP000823561">
    <property type="component" value="Chromosome 19"/>
</dbReference>
<evidence type="ECO:0000256" key="4">
    <source>
        <dbReference type="ARBA" id="ARBA00022741"/>
    </source>
</evidence>
<comment type="caution">
    <text evidence="13">The sequence shown here is derived from an EMBL/GenBank/DDBJ whole genome shotgun (WGS) entry which is preliminary data.</text>
</comment>
<dbReference type="InterPro" id="IPR051724">
    <property type="entry name" value="Actin_motor_Myosin"/>
</dbReference>
<dbReference type="PANTHER" id="PTHR46049">
    <property type="entry name" value="AGAP003327-PA"/>
    <property type="match status" value="1"/>
</dbReference>
<feature type="compositionally biased region" description="Basic and acidic residues" evidence="11">
    <location>
        <begin position="571"/>
        <end position="589"/>
    </location>
</feature>
<feature type="region of interest" description="Disordered" evidence="11">
    <location>
        <begin position="732"/>
        <end position="813"/>
    </location>
</feature>
<comment type="caution">
    <text evidence="9">Lacks conserved residue(s) required for the propagation of feature annotation.</text>
</comment>
<evidence type="ECO:0000256" key="7">
    <source>
        <dbReference type="ARBA" id="ARBA00023175"/>
    </source>
</evidence>
<feature type="region of interest" description="Disordered" evidence="11">
    <location>
        <begin position="571"/>
        <end position="639"/>
    </location>
</feature>
<dbReference type="GO" id="GO:0030175">
    <property type="term" value="C:filopodium"/>
    <property type="evidence" value="ECO:0007669"/>
    <property type="project" value="TreeGrafter"/>
</dbReference>
<evidence type="ECO:0000313" key="13">
    <source>
        <dbReference type="EMBL" id="KAG5265231.1"/>
    </source>
</evidence>
<dbReference type="GO" id="GO:0051015">
    <property type="term" value="F:actin filament binding"/>
    <property type="evidence" value="ECO:0007669"/>
    <property type="project" value="TreeGrafter"/>
</dbReference>
<dbReference type="PRINTS" id="PR00193">
    <property type="entry name" value="MYOSINHEAVY"/>
</dbReference>
<keyword evidence="14" id="KW-1185">Reference proteome</keyword>
<dbReference type="Gene3D" id="1.20.5.190">
    <property type="match status" value="1"/>
</dbReference>
<dbReference type="InterPro" id="IPR031971">
    <property type="entry name" value="MYO10_CC"/>
</dbReference>
<dbReference type="GO" id="GO:0008360">
    <property type="term" value="P:regulation of cell shape"/>
    <property type="evidence" value="ECO:0007669"/>
    <property type="project" value="TreeGrafter"/>
</dbReference>
<gene>
    <name evidence="13" type="ORF">AALO_G00239900</name>
</gene>
<evidence type="ECO:0000313" key="14">
    <source>
        <dbReference type="Proteomes" id="UP000823561"/>
    </source>
</evidence>
<feature type="compositionally biased region" description="Acidic residues" evidence="11">
    <location>
        <begin position="750"/>
        <end position="759"/>
    </location>
</feature>
<keyword evidence="6 9" id="KW-0518">Myosin</keyword>
<protein>
    <recommendedName>
        <fullName evidence="12">Myosin motor domain-containing protein</fullName>
    </recommendedName>
</protein>
<dbReference type="SMART" id="SM00242">
    <property type="entry name" value="MYSc"/>
    <property type="match status" value="1"/>
</dbReference>
<evidence type="ECO:0000256" key="11">
    <source>
        <dbReference type="SAM" id="MobiDB-lite"/>
    </source>
</evidence>
<evidence type="ECO:0000256" key="6">
    <source>
        <dbReference type="ARBA" id="ARBA00023123"/>
    </source>
</evidence>
<dbReference type="PROSITE" id="PS51456">
    <property type="entry name" value="MYOSIN_MOTOR"/>
    <property type="match status" value="1"/>
</dbReference>
<dbReference type="InterPro" id="IPR000048">
    <property type="entry name" value="IQ_motif_EF-hand-BS"/>
</dbReference>
<name>A0AAV6FU02_9TELE</name>
<dbReference type="Gene3D" id="1.20.58.530">
    <property type="match status" value="1"/>
</dbReference>
<feature type="region of interest" description="Actin-binding" evidence="9">
    <location>
        <begin position="371"/>
        <end position="393"/>
    </location>
</feature>
<sequence length="813" mass="93639">MNRVVRQNPGERNYHIFYALLAGASTEQREALCLSPPESYQYLNQSGCITDSTINDKLTFQHVLGGLSTLQLSESCIRNVLQVLSAVLLTGNIQFLTAGGAAVSTNTVLGQLANMLCVDSSLLSEVLTQKSMMLRGELISTPLTIEQAEDSRDSLAMALYSRLFDWVLRCLNKRIHGDSSFRSICILDIFGFENFEVNRFEQFNINYANEKLQEYFNKHIFCLEQLEYSKEGLEWENVNWNDNGECLDLIEMRLGLLALLNEESHFPKATDATLLEKLHSQHLRNQFYVKPRMATHQFGVKHYAGEVLYEVSGFLEKNRDTFRDDILNLLKESRSDFVYELFERIPCQNVESLRNSKHGRLTVSLQFKNSLHSLMSTLSTCNPFFVRCIKPNNNKMPGQFDWQLVLQQLRYSGMLETVRIRRRGFPIRLSFQDFYSRYRVLLRGSALLDDMKGWCLQLFHRYNSAESNWRIGKTKVFLRECLEAVLEKQRDSEILKAVTLIQAHVLGYLKRRQFRRLLQSIVVLQKSFRALLCRRRYLRVRWASVVFQKVLKGQRVRRMYKQLLEDQRENWRREEERRREEDKRREEAQRISQSADALDQSESGKASQQAADSPEEDVASSASTDSPEELSGEVLSKVEAFPPDVPADTAWEGEEAWQVEEILRLEREMELLRRRKEETERSLGAESQERLRRLRDAIDAQASRAAQHFLHVLNFHEIDECVRSIESTLPDTHAHSQIHTQTHAQAAGREEEDVDEGLGADDSPNPSETGQSDGQRTSGIRSGDESEEEEELYASGAYAAPYPATRSQSQPAL</sequence>
<evidence type="ECO:0000256" key="5">
    <source>
        <dbReference type="ARBA" id="ARBA00022840"/>
    </source>
</evidence>
<proteinExistence type="inferred from homology"/>
<dbReference type="InterPro" id="IPR001609">
    <property type="entry name" value="Myosin_head_motor_dom-like"/>
</dbReference>
<dbReference type="GO" id="GO:0005737">
    <property type="term" value="C:cytoplasm"/>
    <property type="evidence" value="ECO:0007669"/>
    <property type="project" value="UniProtKB-SubCell"/>
</dbReference>
<dbReference type="FunFam" id="1.10.10.820:FF:000001">
    <property type="entry name" value="Myosin heavy chain"/>
    <property type="match status" value="1"/>
</dbReference>
<evidence type="ECO:0000256" key="2">
    <source>
        <dbReference type="ARBA" id="ARBA00008314"/>
    </source>
</evidence>
<dbReference type="SMART" id="SM00015">
    <property type="entry name" value="IQ"/>
    <property type="match status" value="3"/>
</dbReference>
<evidence type="ECO:0000259" key="12">
    <source>
        <dbReference type="PROSITE" id="PS51456"/>
    </source>
</evidence>
<keyword evidence="8 9" id="KW-0009">Actin-binding</keyword>
<keyword evidence="4" id="KW-0547">Nucleotide-binding</keyword>
<dbReference type="Gene3D" id="1.20.5.170">
    <property type="match status" value="1"/>
</dbReference>
<dbReference type="PANTHER" id="PTHR46049:SF2">
    <property type="entry name" value="UNCONVENTIONAL MYOSIN-X"/>
    <property type="match status" value="1"/>
</dbReference>
<dbReference type="Gene3D" id="1.20.120.720">
    <property type="entry name" value="Myosin VI head, motor domain, U50 subdomain"/>
    <property type="match status" value="1"/>
</dbReference>
<dbReference type="GO" id="GO:0016459">
    <property type="term" value="C:myosin complex"/>
    <property type="evidence" value="ECO:0007669"/>
    <property type="project" value="UniProtKB-KW"/>
</dbReference>
<dbReference type="SUPFAM" id="SSF52540">
    <property type="entry name" value="P-loop containing nucleoside triphosphate hydrolases"/>
    <property type="match status" value="1"/>
</dbReference>
<evidence type="ECO:0000256" key="3">
    <source>
        <dbReference type="ARBA" id="ARBA00022490"/>
    </source>
</evidence>
<feature type="coiled-coil region" evidence="10">
    <location>
        <begin position="662"/>
        <end position="689"/>
    </location>
</feature>
<feature type="compositionally biased region" description="Polar residues" evidence="11">
    <location>
        <begin position="764"/>
        <end position="780"/>
    </location>
</feature>
<dbReference type="GO" id="GO:0005524">
    <property type="term" value="F:ATP binding"/>
    <property type="evidence" value="ECO:0007669"/>
    <property type="project" value="UniProtKB-KW"/>
</dbReference>
<feature type="domain" description="Myosin motor" evidence="12">
    <location>
        <begin position="1"/>
        <end position="491"/>
    </location>
</feature>
<feature type="compositionally biased region" description="Polar residues" evidence="11">
    <location>
        <begin position="591"/>
        <end position="611"/>
    </location>
</feature>
<keyword evidence="3" id="KW-0963">Cytoplasm</keyword>
<dbReference type="InterPro" id="IPR027417">
    <property type="entry name" value="P-loop_NTPase"/>
</dbReference>
<dbReference type="GO" id="GO:0030705">
    <property type="term" value="P:cytoskeleton-dependent intracellular transport"/>
    <property type="evidence" value="ECO:0007669"/>
    <property type="project" value="TreeGrafter"/>
</dbReference>
<dbReference type="PROSITE" id="PS50096">
    <property type="entry name" value="IQ"/>
    <property type="match status" value="2"/>
</dbReference>
<comment type="similarity">
    <text evidence="2 9">Belongs to the TRAFAC class myosin-kinesin ATPase superfamily. Myosin family.</text>
</comment>
<comment type="subcellular location">
    <subcellularLocation>
        <location evidence="1">Cytoplasm</location>
    </subcellularLocation>
</comment>
<dbReference type="Gene3D" id="6.20.240.20">
    <property type="match status" value="1"/>
</dbReference>
<dbReference type="Pfam" id="PF00612">
    <property type="entry name" value="IQ"/>
    <property type="match status" value="2"/>
</dbReference>
<dbReference type="Pfam" id="PF00063">
    <property type="entry name" value="Myosin_head"/>
    <property type="match status" value="1"/>
</dbReference>
<dbReference type="GO" id="GO:0051489">
    <property type="term" value="P:regulation of filopodium assembly"/>
    <property type="evidence" value="ECO:0007669"/>
    <property type="project" value="TreeGrafter"/>
</dbReference>
<dbReference type="GO" id="GO:0060002">
    <property type="term" value="F:plus-end directed microfilament motor activity"/>
    <property type="evidence" value="ECO:0007669"/>
    <property type="project" value="TreeGrafter"/>
</dbReference>
<dbReference type="Gene3D" id="3.40.850.10">
    <property type="entry name" value="Kinesin motor domain"/>
    <property type="match status" value="1"/>
</dbReference>
<accession>A0AAV6FU02</accession>
<evidence type="ECO:0000256" key="1">
    <source>
        <dbReference type="ARBA" id="ARBA00004496"/>
    </source>
</evidence>
<reference evidence="13" key="1">
    <citation type="submission" date="2020-10" db="EMBL/GenBank/DDBJ databases">
        <title>Chromosome-scale genome assembly of the Allis shad, Alosa alosa.</title>
        <authorList>
            <person name="Margot Z."/>
            <person name="Christophe K."/>
            <person name="Cabau C."/>
            <person name="Louis A."/>
            <person name="Berthelot C."/>
            <person name="Parey E."/>
            <person name="Roest Crollius H."/>
            <person name="Montfort J."/>
            <person name="Robinson-Rechavi M."/>
            <person name="Bucao C."/>
            <person name="Bouchez O."/>
            <person name="Gislard M."/>
            <person name="Lluch J."/>
            <person name="Milhes M."/>
            <person name="Lampietro C."/>
            <person name="Lopez Roques C."/>
            <person name="Donnadieu C."/>
            <person name="Braasch I."/>
            <person name="Desvignes T."/>
            <person name="Postlethwait J."/>
            <person name="Bobe J."/>
            <person name="Guiguen Y."/>
        </authorList>
    </citation>
    <scope>NUCLEOTIDE SEQUENCE</scope>
    <source>
        <strain evidence="13">M-15738</strain>
        <tissue evidence="13">Blood</tissue>
    </source>
</reference>
<keyword evidence="5" id="KW-0067">ATP-binding</keyword>
<evidence type="ECO:0000256" key="9">
    <source>
        <dbReference type="PROSITE-ProRule" id="PRU00782"/>
    </source>
</evidence>
<dbReference type="InterPro" id="IPR036961">
    <property type="entry name" value="Kinesin_motor_dom_sf"/>
</dbReference>